<gene>
    <name evidence="2" type="ORF">ETH_00001120</name>
</gene>
<evidence type="ECO:0000313" key="3">
    <source>
        <dbReference type="Proteomes" id="UP000030747"/>
    </source>
</evidence>
<dbReference type="RefSeq" id="XP_013228749.1">
    <property type="nucleotide sequence ID" value="XM_013373295.1"/>
</dbReference>
<dbReference type="VEuPathDB" id="ToxoDB:ETH_00001120"/>
<evidence type="ECO:0000313" key="2">
    <source>
        <dbReference type="EMBL" id="CDJ37911.1"/>
    </source>
</evidence>
<reference evidence="2" key="1">
    <citation type="submission" date="2013-10" db="EMBL/GenBank/DDBJ databases">
        <title>Genomic analysis of the causative agents of coccidiosis in chickens.</title>
        <authorList>
            <person name="Reid A.J."/>
            <person name="Blake D."/>
            <person name="Billington K."/>
            <person name="Browne H."/>
            <person name="Dunn M."/>
            <person name="Hung S."/>
            <person name="Kawahara F."/>
            <person name="Miranda-Saavedra D."/>
            <person name="Mourier T."/>
            <person name="Nagra H."/>
            <person name="Otto T.D."/>
            <person name="Rawlings N."/>
            <person name="Sanchez A."/>
            <person name="Sanders M."/>
            <person name="Subramaniam C."/>
            <person name="Tay Y."/>
            <person name="Dear P."/>
            <person name="Doerig C."/>
            <person name="Gruber A."/>
            <person name="Parkinson J."/>
            <person name="Shirley M."/>
            <person name="Wan K.L."/>
            <person name="Berriman M."/>
            <person name="Tomley F."/>
            <person name="Pain A."/>
        </authorList>
    </citation>
    <scope>NUCLEOTIDE SEQUENCE [LARGE SCALE GENOMIC DNA]</scope>
    <source>
        <strain evidence="2">Houghton</strain>
    </source>
</reference>
<dbReference type="OMA" id="NNSIYPQ"/>
<dbReference type="OrthoDB" id="427543at2759"/>
<dbReference type="VEuPathDB" id="ToxoDB:ETH2_1412400"/>
<accession>U6KM80</accession>
<dbReference type="AlphaFoldDB" id="U6KM80"/>
<protein>
    <submittedName>
        <fullName evidence="2">Uncharacterized protein</fullName>
    </submittedName>
</protein>
<proteinExistence type="predicted"/>
<feature type="compositionally biased region" description="Low complexity" evidence="1">
    <location>
        <begin position="136"/>
        <end position="145"/>
    </location>
</feature>
<evidence type="ECO:0000256" key="1">
    <source>
        <dbReference type="SAM" id="MobiDB-lite"/>
    </source>
</evidence>
<keyword evidence="3" id="KW-1185">Reference proteome</keyword>
<organism evidence="2 3">
    <name type="scientific">Eimeria tenella</name>
    <name type="common">Coccidian parasite</name>
    <dbReference type="NCBI Taxonomy" id="5802"/>
    <lineage>
        <taxon>Eukaryota</taxon>
        <taxon>Sar</taxon>
        <taxon>Alveolata</taxon>
        <taxon>Apicomplexa</taxon>
        <taxon>Conoidasida</taxon>
        <taxon>Coccidia</taxon>
        <taxon>Eucoccidiorida</taxon>
        <taxon>Eimeriorina</taxon>
        <taxon>Eimeriidae</taxon>
        <taxon>Eimeria</taxon>
    </lineage>
</organism>
<dbReference type="EMBL" id="HG673792">
    <property type="protein sequence ID" value="CDJ37911.1"/>
    <property type="molecule type" value="Genomic_DNA"/>
</dbReference>
<feature type="compositionally biased region" description="Pro residues" evidence="1">
    <location>
        <begin position="225"/>
        <end position="235"/>
    </location>
</feature>
<name>U6KM80_EIMTE</name>
<dbReference type="Proteomes" id="UP000030747">
    <property type="component" value="Unassembled WGS sequence"/>
</dbReference>
<reference evidence="2" key="2">
    <citation type="submission" date="2013-10" db="EMBL/GenBank/DDBJ databases">
        <authorList>
            <person name="Aslett M."/>
        </authorList>
    </citation>
    <scope>NUCLEOTIDE SEQUENCE [LARGE SCALE GENOMIC DNA]</scope>
    <source>
        <strain evidence="2">Houghton</strain>
    </source>
</reference>
<dbReference type="GeneID" id="25249441"/>
<sequence length="379" mass="41175">MPRGGHRGGIYPISGLPWGPGQRYLKRGLYRHQRTDVFVPRWGWRRERLSSSPLPDGSTKKWEPESSKAWPLLGLPHHQRMYTRNEARYLQPALRCTYTPAVEHILNLLEPAAAAAGWRYSGLGRPEVRPPAASPQQQQQQQQQQLPLHLVKAAREVEREAGPFVSLARLPFLERGRIDRLWRIVQEADTWRYPLTGASWGPRDRGAPEAPWVPVGSGAPQGAPGGPPEGAPGGPPIVDERAAVVQELPLAECLYTRSNHRLQSRRHPIWQHLRYKKDKAKIPYLHRSAAAAAAAATAAHVAPAAAAAAAPAVARAAAAATPDVAAVAAPVSAAETVSAAAEPLRGAAQSDALLSIDMCCWQQQQQRQQQCCCVCAGGA</sequence>
<feature type="region of interest" description="Disordered" evidence="1">
    <location>
        <begin position="125"/>
        <end position="147"/>
    </location>
</feature>
<feature type="region of interest" description="Disordered" evidence="1">
    <location>
        <begin position="198"/>
        <end position="235"/>
    </location>
</feature>